<dbReference type="PANTHER" id="PTHR42902:SF1">
    <property type="entry name" value="MALATE SYNTHASE 1-RELATED"/>
    <property type="match status" value="1"/>
</dbReference>
<dbReference type="Pfam" id="PF20656">
    <property type="entry name" value="MS_N"/>
    <property type="match status" value="1"/>
</dbReference>
<dbReference type="HOGENOM" id="CLU_018928_3_0_1"/>
<dbReference type="InterPro" id="IPR048355">
    <property type="entry name" value="MS_C"/>
</dbReference>
<dbReference type="InterPro" id="IPR006252">
    <property type="entry name" value="Malate_synthA"/>
</dbReference>
<keyword evidence="6 11" id="KW-0808">Transferase</keyword>
<dbReference type="Gene3D" id="3.20.20.360">
    <property type="entry name" value="Malate synthase, domain 3"/>
    <property type="match status" value="1"/>
</dbReference>
<comment type="subcellular location">
    <subcellularLocation>
        <location evidence="1">Peroxisome matrix</location>
    </subcellularLocation>
</comment>
<comment type="subunit">
    <text evidence="9">Interacts with PEX9.</text>
</comment>
<dbReference type="CDD" id="cd00727">
    <property type="entry name" value="malate_synt_A"/>
    <property type="match status" value="1"/>
</dbReference>
<dbReference type="Gene3D" id="1.20.1220.12">
    <property type="entry name" value="Malate synthase, domain III"/>
    <property type="match status" value="1"/>
</dbReference>
<dbReference type="GO" id="GO:0000256">
    <property type="term" value="P:allantoin catabolic process"/>
    <property type="evidence" value="ECO:0007669"/>
    <property type="project" value="EnsemblFungi"/>
</dbReference>
<evidence type="ECO:0000313" key="16">
    <source>
        <dbReference type="Proteomes" id="UP000001640"/>
    </source>
</evidence>
<name>G0VES9_NAUCA</name>
<evidence type="ECO:0000256" key="11">
    <source>
        <dbReference type="RuleBase" id="RU000555"/>
    </source>
</evidence>
<dbReference type="KEGG" id="ncs:NCAS_0D04890"/>
<sequence length="558" mass="63611">MVEINLKNVKLYADIDTTPQFLPSKTTVATILTRDALEFIVLLHRTFNAKRLELLGNREKVQNELDSNKYSFDFLPEMENIRNDPTWQGAVPAPGLINRSSEITGPPLRNMLVNALNADVTTYMTDFEDSSSPTWKNMIYGQVNLYDAIRNQINFSTTKKEYKLKNDISQLPTLIVRPRGWHMVEKHLYVDDQPISASIFDFGLYFYHNAKELTKIGKGPYFYLPKMEHHLEAKLWNDIFCVAQDFISMPRGTIRATALIETLPAAFQMEEFIYQLKQHSSGLNCGRWDYIFSTIKKLRNKPNHVLPNRDQVVMTSPFMDAYVKRLINTCHRRGVHAMGGMAAQIPIKDDVKANNEAMNKVRNDKIREVTNGHDGSWVAHPALAQICNEVFSKMGTANQIYYIPETTVTASDLLNTNIQGAQVTTESIRTNLDIGLQYMESWLRGSGCVPINHLMEDAATAEVSRCQLYQWVKHGVTLKDTGEVVTPELTTKILNEETFKLASSSPVGKDNKFELASKYLLPEIRGEKFSDFLTTLLYDEVVTCKDTPIDLNQLQRFQ</sequence>
<dbReference type="PROSITE" id="PS00510">
    <property type="entry name" value="MALATE_SYNTHASE"/>
    <property type="match status" value="1"/>
</dbReference>
<evidence type="ECO:0000256" key="10">
    <source>
        <dbReference type="PIRSR" id="PIRSR001363-1"/>
    </source>
</evidence>
<dbReference type="InterPro" id="IPR011076">
    <property type="entry name" value="Malate_synth_sf"/>
</dbReference>
<dbReference type="STRING" id="1064592.G0VES9"/>
<evidence type="ECO:0000259" key="12">
    <source>
        <dbReference type="Pfam" id="PF01274"/>
    </source>
</evidence>
<dbReference type="InParanoid" id="G0VES9"/>
<dbReference type="PIRSF" id="PIRSF001363">
    <property type="entry name" value="Malate_synth"/>
    <property type="match status" value="1"/>
</dbReference>
<evidence type="ECO:0000256" key="7">
    <source>
        <dbReference type="ARBA" id="ARBA00023140"/>
    </source>
</evidence>
<evidence type="ECO:0000256" key="8">
    <source>
        <dbReference type="ARBA" id="ARBA00047918"/>
    </source>
</evidence>
<evidence type="ECO:0000256" key="6">
    <source>
        <dbReference type="ARBA" id="ARBA00022679"/>
    </source>
</evidence>
<evidence type="ECO:0000259" key="14">
    <source>
        <dbReference type="Pfam" id="PF20659"/>
    </source>
</evidence>
<dbReference type="Pfam" id="PF20659">
    <property type="entry name" value="MS_C"/>
    <property type="match status" value="1"/>
</dbReference>
<dbReference type="UniPathway" id="UPA00703">
    <property type="reaction ID" value="UER00720"/>
</dbReference>
<dbReference type="Pfam" id="PF01274">
    <property type="entry name" value="MS_TIM-barrel"/>
    <property type="match status" value="1"/>
</dbReference>
<keyword evidence="7" id="KW-0576">Peroxisome</keyword>
<dbReference type="NCBIfam" id="TIGR01344">
    <property type="entry name" value="malate_syn_A"/>
    <property type="match status" value="1"/>
</dbReference>
<dbReference type="InterPro" id="IPR046363">
    <property type="entry name" value="MS_N_TIM-barrel_dom"/>
</dbReference>
<accession>G0VES9</accession>
<reference key="2">
    <citation type="submission" date="2011-08" db="EMBL/GenBank/DDBJ databases">
        <title>Genome sequence of Naumovozyma castellii.</title>
        <authorList>
            <person name="Gordon J.L."/>
            <person name="Armisen D."/>
            <person name="Proux-Wera E."/>
            <person name="OhEigeartaigh S.S."/>
            <person name="Byrne K.P."/>
            <person name="Wolfe K.H."/>
        </authorList>
    </citation>
    <scope>NUCLEOTIDE SEQUENCE</scope>
    <source>
        <strain>Type strain:CBS 4309</strain>
    </source>
</reference>
<dbReference type="RefSeq" id="XP_003676431.1">
    <property type="nucleotide sequence ID" value="XM_003676383.1"/>
</dbReference>
<protein>
    <recommendedName>
        <fullName evidence="3 11">Malate synthase</fullName>
        <ecNumber evidence="3 11">2.3.3.9</ecNumber>
    </recommendedName>
</protein>
<feature type="active site" description="Proton acceptor" evidence="10">
    <location>
        <position position="177"/>
    </location>
</feature>
<dbReference type="EC" id="2.3.3.9" evidence="3 11"/>
<keyword evidence="16" id="KW-1185">Reference proteome</keyword>
<dbReference type="EMBL" id="HE576755">
    <property type="protein sequence ID" value="CCC70070.1"/>
    <property type="molecule type" value="Genomic_DNA"/>
</dbReference>
<dbReference type="GO" id="GO:0005782">
    <property type="term" value="C:peroxisomal matrix"/>
    <property type="evidence" value="ECO:0007669"/>
    <property type="project" value="UniProtKB-SubCell"/>
</dbReference>
<dbReference type="OMA" id="WHLPERH"/>
<feature type="domain" description="Malate synthase N-terminal" evidence="13">
    <location>
        <begin position="22"/>
        <end position="78"/>
    </location>
</feature>
<comment type="similarity">
    <text evidence="2 11">Belongs to the malate synthase family.</text>
</comment>
<gene>
    <name evidence="15" type="primary">NCAS0D04890</name>
    <name evidence="15" type="ordered locus">NCAS_0D04890</name>
</gene>
<organism evidence="15 16">
    <name type="scientific">Naumovozyma castellii</name>
    <name type="common">Yeast</name>
    <name type="synonym">Saccharomyces castellii</name>
    <dbReference type="NCBI Taxonomy" id="27288"/>
    <lineage>
        <taxon>Eukaryota</taxon>
        <taxon>Fungi</taxon>
        <taxon>Dikarya</taxon>
        <taxon>Ascomycota</taxon>
        <taxon>Saccharomycotina</taxon>
        <taxon>Saccharomycetes</taxon>
        <taxon>Saccharomycetales</taxon>
        <taxon>Saccharomycetaceae</taxon>
        <taxon>Naumovozyma</taxon>
    </lineage>
</organism>
<dbReference type="InterPro" id="IPR019830">
    <property type="entry name" value="Malate_synthase_CS"/>
</dbReference>
<evidence type="ECO:0000256" key="9">
    <source>
        <dbReference type="ARBA" id="ARBA00062394"/>
    </source>
</evidence>
<evidence type="ECO:0000256" key="2">
    <source>
        <dbReference type="ARBA" id="ARBA00006394"/>
    </source>
</evidence>
<evidence type="ECO:0000256" key="4">
    <source>
        <dbReference type="ARBA" id="ARBA00022435"/>
    </source>
</evidence>
<dbReference type="GO" id="GO:0006099">
    <property type="term" value="P:tricarboxylic acid cycle"/>
    <property type="evidence" value="ECO:0007669"/>
    <property type="project" value="UniProtKB-KW"/>
</dbReference>
<dbReference type="InterPro" id="IPR044856">
    <property type="entry name" value="Malate_synth_C_sf"/>
</dbReference>
<feature type="domain" description="Malate synthase TIM barrel" evidence="12">
    <location>
        <begin position="173"/>
        <end position="415"/>
    </location>
</feature>
<dbReference type="GeneID" id="96903676"/>
<evidence type="ECO:0000256" key="1">
    <source>
        <dbReference type="ARBA" id="ARBA00004253"/>
    </source>
</evidence>
<dbReference type="eggNOG" id="KOG1261">
    <property type="taxonomic scope" value="Eukaryota"/>
</dbReference>
<dbReference type="FunCoup" id="G0VES9">
    <property type="interactions" value="569"/>
</dbReference>
<evidence type="ECO:0000313" key="15">
    <source>
        <dbReference type="EMBL" id="CCC70070.1"/>
    </source>
</evidence>
<dbReference type="Proteomes" id="UP000001640">
    <property type="component" value="Chromosome 4"/>
</dbReference>
<comment type="catalytic activity">
    <reaction evidence="8 11">
        <text>glyoxylate + acetyl-CoA + H2O = (S)-malate + CoA + H(+)</text>
        <dbReference type="Rhea" id="RHEA:18181"/>
        <dbReference type="ChEBI" id="CHEBI:15377"/>
        <dbReference type="ChEBI" id="CHEBI:15378"/>
        <dbReference type="ChEBI" id="CHEBI:15589"/>
        <dbReference type="ChEBI" id="CHEBI:36655"/>
        <dbReference type="ChEBI" id="CHEBI:57287"/>
        <dbReference type="ChEBI" id="CHEBI:57288"/>
        <dbReference type="EC" id="2.3.3.9"/>
    </reaction>
</comment>
<dbReference type="PANTHER" id="PTHR42902">
    <property type="entry name" value="MALATE SYNTHASE"/>
    <property type="match status" value="1"/>
</dbReference>
<dbReference type="FunFam" id="3.20.20.360:FF:000001">
    <property type="entry name" value="Malate synthase"/>
    <property type="match status" value="1"/>
</dbReference>
<keyword evidence="5 11" id="KW-0816">Tricarboxylic acid cycle</keyword>
<dbReference type="GO" id="GO:0004474">
    <property type="term" value="F:malate synthase activity"/>
    <property type="evidence" value="ECO:0007669"/>
    <property type="project" value="UniProtKB-EC"/>
</dbReference>
<keyword evidence="4 11" id="KW-0329">Glyoxylate bypass</keyword>
<reference evidence="15 16" key="1">
    <citation type="journal article" date="2011" name="Proc. Natl. Acad. Sci. U.S.A.">
        <title>Evolutionary erosion of yeast sex chromosomes by mating-type switching accidents.</title>
        <authorList>
            <person name="Gordon J.L."/>
            <person name="Armisen D."/>
            <person name="Proux-Wera E."/>
            <person name="Oheigeartaigh S.S."/>
            <person name="Byrne K.P."/>
            <person name="Wolfe K.H."/>
        </authorList>
    </citation>
    <scope>NUCLEOTIDE SEQUENCE [LARGE SCALE GENOMIC DNA]</scope>
    <source>
        <strain evidence="16">ATCC 76901 / BCRC 22586 / CBS 4309 / NBRC 1992 / NRRL Y-12630</strain>
    </source>
</reference>
<evidence type="ECO:0000256" key="3">
    <source>
        <dbReference type="ARBA" id="ARBA00012636"/>
    </source>
</evidence>
<comment type="pathway">
    <text evidence="11">Carbohydrate metabolism; glyoxylate cycle; (S)-malate from isocitrate: step 2/2.</text>
</comment>
<dbReference type="AlphaFoldDB" id="G0VES9"/>
<dbReference type="SUPFAM" id="SSF51645">
    <property type="entry name" value="Malate synthase G"/>
    <property type="match status" value="1"/>
</dbReference>
<evidence type="ECO:0000259" key="13">
    <source>
        <dbReference type="Pfam" id="PF20656"/>
    </source>
</evidence>
<proteinExistence type="inferred from homology"/>
<dbReference type="OrthoDB" id="186072at2759"/>
<feature type="active site" description="Proton donor" evidence="10">
    <location>
        <position position="457"/>
    </location>
</feature>
<feature type="domain" description="Malate synthase C-terminal" evidence="14">
    <location>
        <begin position="423"/>
        <end position="541"/>
    </location>
</feature>
<dbReference type="InterPro" id="IPR048356">
    <property type="entry name" value="MS_N"/>
</dbReference>
<dbReference type="FunFam" id="1.20.1220.12:FF:000001">
    <property type="entry name" value="Malate synthase"/>
    <property type="match status" value="1"/>
</dbReference>
<dbReference type="InterPro" id="IPR001465">
    <property type="entry name" value="Malate_synthase_TIM"/>
</dbReference>
<dbReference type="GO" id="GO:0006097">
    <property type="term" value="P:glyoxylate cycle"/>
    <property type="evidence" value="ECO:0007669"/>
    <property type="project" value="UniProtKB-UniPathway"/>
</dbReference>
<evidence type="ECO:0000256" key="5">
    <source>
        <dbReference type="ARBA" id="ARBA00022532"/>
    </source>
</evidence>